<evidence type="ECO:0000313" key="2">
    <source>
        <dbReference type="EMBL" id="GAA0259839.1"/>
    </source>
</evidence>
<dbReference type="PANTHER" id="PTHR43852">
    <property type="entry name" value="NUCLEOTIDYLTRANSFERASE"/>
    <property type="match status" value="1"/>
</dbReference>
<organism evidence="2 3">
    <name type="scientific">Rhodanobacter caeni</name>
    <dbReference type="NCBI Taxonomy" id="657654"/>
    <lineage>
        <taxon>Bacteria</taxon>
        <taxon>Pseudomonadati</taxon>
        <taxon>Pseudomonadota</taxon>
        <taxon>Gammaproteobacteria</taxon>
        <taxon>Lysobacterales</taxon>
        <taxon>Rhodanobacteraceae</taxon>
        <taxon>Rhodanobacter</taxon>
    </lineage>
</organism>
<reference evidence="3" key="1">
    <citation type="journal article" date="2019" name="Int. J. Syst. Evol. Microbiol.">
        <title>The Global Catalogue of Microorganisms (GCM) 10K type strain sequencing project: providing services to taxonomists for standard genome sequencing and annotation.</title>
        <authorList>
            <consortium name="The Broad Institute Genomics Platform"/>
            <consortium name="The Broad Institute Genome Sequencing Center for Infectious Disease"/>
            <person name="Wu L."/>
            <person name="Ma J."/>
        </authorList>
    </citation>
    <scope>NUCLEOTIDE SEQUENCE [LARGE SCALE GENOMIC DNA]</scope>
    <source>
        <strain evidence="3">JCM 16242</strain>
    </source>
</reference>
<gene>
    <name evidence="2" type="ORF">GCM10009126_26530</name>
</gene>
<dbReference type="Gene3D" id="3.30.460.10">
    <property type="entry name" value="Beta Polymerase, domain 2"/>
    <property type="match status" value="1"/>
</dbReference>
<dbReference type="PANTHER" id="PTHR43852:SF2">
    <property type="entry name" value="PROTEIN ADENYLYLTRANSFERASE MNTA"/>
    <property type="match status" value="1"/>
</dbReference>
<dbReference type="InterPro" id="IPR043519">
    <property type="entry name" value="NT_sf"/>
</dbReference>
<feature type="domain" description="Polymerase beta nucleotidyltransferase" evidence="1">
    <location>
        <begin position="4"/>
        <end position="89"/>
    </location>
</feature>
<dbReference type="CDD" id="cd05403">
    <property type="entry name" value="NT_KNTase_like"/>
    <property type="match status" value="1"/>
</dbReference>
<dbReference type="InterPro" id="IPR041633">
    <property type="entry name" value="Polbeta"/>
</dbReference>
<name>A0ABP3EF95_9GAMM</name>
<sequence length="127" mass="13992">MSTEQVITALAAHPDIELAFVYGSVARGQARRDSDVDVAVQAPAPLGADEKMRLIEDIAAATGRAVDLVDLRMVGEPLLGQILKHGLQIRGKPADRALLMQRHVYAMEDFMPYVERTLAERRKAWIG</sequence>
<evidence type="ECO:0000259" key="1">
    <source>
        <dbReference type="Pfam" id="PF18765"/>
    </source>
</evidence>
<comment type="caution">
    <text evidence="2">The sequence shown here is derived from an EMBL/GenBank/DDBJ whole genome shotgun (WGS) entry which is preliminary data.</text>
</comment>
<dbReference type="Pfam" id="PF18765">
    <property type="entry name" value="Polbeta"/>
    <property type="match status" value="1"/>
</dbReference>
<dbReference type="SUPFAM" id="SSF81301">
    <property type="entry name" value="Nucleotidyltransferase"/>
    <property type="match status" value="1"/>
</dbReference>
<dbReference type="NCBIfam" id="NF047752">
    <property type="entry name" value="MntA_antitoxin"/>
    <property type="match status" value="1"/>
</dbReference>
<protein>
    <recommendedName>
        <fullName evidence="1">Polymerase beta nucleotidyltransferase domain-containing protein</fullName>
    </recommendedName>
</protein>
<dbReference type="Proteomes" id="UP001500657">
    <property type="component" value="Unassembled WGS sequence"/>
</dbReference>
<evidence type="ECO:0000313" key="3">
    <source>
        <dbReference type="Proteomes" id="UP001500657"/>
    </source>
</evidence>
<proteinExistence type="predicted"/>
<dbReference type="EMBL" id="BAAAFO010000004">
    <property type="protein sequence ID" value="GAA0259839.1"/>
    <property type="molecule type" value="Genomic_DNA"/>
</dbReference>
<keyword evidence="3" id="KW-1185">Reference proteome</keyword>
<dbReference type="InterPro" id="IPR052930">
    <property type="entry name" value="TA_antitoxin_MntA"/>
</dbReference>
<accession>A0ABP3EF95</accession>